<dbReference type="Proteomes" id="UP000031512">
    <property type="component" value="Unassembled WGS sequence"/>
</dbReference>
<dbReference type="RefSeq" id="XP_004833147.1">
    <property type="nucleotide sequence ID" value="XM_004833090.1"/>
</dbReference>
<dbReference type="EMBL" id="ACOU01000002">
    <property type="protein sequence ID" value="EKX73695.1"/>
    <property type="molecule type" value="Genomic_DNA"/>
</dbReference>
<gene>
    <name evidence="2" type="ORF">BEWA_037310</name>
</gene>
<evidence type="ECO:0008006" key="4">
    <source>
        <dbReference type="Google" id="ProtNLM"/>
    </source>
</evidence>
<name>L1LEL4_THEEQ</name>
<keyword evidence="1" id="KW-1133">Transmembrane helix</keyword>
<evidence type="ECO:0000313" key="3">
    <source>
        <dbReference type="Proteomes" id="UP000031512"/>
    </source>
</evidence>
<keyword evidence="3" id="KW-1185">Reference proteome</keyword>
<proteinExistence type="predicted"/>
<sequence length="95" mass="10954">MAAGPRFEVFKALGLNYYGFHVRKEKVYNVFAAGISTFLLGFTAYMAVTFVCNWRSTILFVRYHNAKLELEREGYIKQISEARDKGLLPPRETPK</sequence>
<accession>L1LEL4</accession>
<organism evidence="2 3">
    <name type="scientific">Theileria equi strain WA</name>
    <dbReference type="NCBI Taxonomy" id="1537102"/>
    <lineage>
        <taxon>Eukaryota</taxon>
        <taxon>Sar</taxon>
        <taxon>Alveolata</taxon>
        <taxon>Apicomplexa</taxon>
        <taxon>Aconoidasida</taxon>
        <taxon>Piroplasmida</taxon>
        <taxon>Theileriidae</taxon>
        <taxon>Theileria</taxon>
    </lineage>
</organism>
<dbReference type="AlphaFoldDB" id="L1LEL4"/>
<evidence type="ECO:0000256" key="1">
    <source>
        <dbReference type="SAM" id="Phobius"/>
    </source>
</evidence>
<keyword evidence="1" id="KW-0472">Membrane</keyword>
<comment type="caution">
    <text evidence="2">The sequence shown here is derived from an EMBL/GenBank/DDBJ whole genome shotgun (WGS) entry which is preliminary data.</text>
</comment>
<keyword evidence="1" id="KW-0812">Transmembrane</keyword>
<dbReference type="GeneID" id="15806618"/>
<dbReference type="eggNOG" id="ENOG502TMX1">
    <property type="taxonomic scope" value="Eukaryota"/>
</dbReference>
<evidence type="ECO:0000313" key="2">
    <source>
        <dbReference type="EMBL" id="EKX73695.1"/>
    </source>
</evidence>
<dbReference type="VEuPathDB" id="PiroplasmaDB:BEWA_037310"/>
<feature type="transmembrane region" description="Helical" evidence="1">
    <location>
        <begin position="27"/>
        <end position="52"/>
    </location>
</feature>
<dbReference type="KEGG" id="beq:BEWA_037310"/>
<dbReference type="OrthoDB" id="445189at2759"/>
<protein>
    <recommendedName>
        <fullName evidence="4">Cytochrome c oxidase assembly protein COX14</fullName>
    </recommendedName>
</protein>
<reference evidence="2 3" key="1">
    <citation type="journal article" date="2012" name="BMC Genomics">
        <title>Comparative genomic analysis and phylogenetic position of Theileria equi.</title>
        <authorList>
            <person name="Kappmeyer L.S."/>
            <person name="Thiagarajan M."/>
            <person name="Herndon D.R."/>
            <person name="Ramsay J.D."/>
            <person name="Caler E."/>
            <person name="Djikeng A."/>
            <person name="Gillespie J.J."/>
            <person name="Lau A.O."/>
            <person name="Roalson E.H."/>
            <person name="Silva J.C."/>
            <person name="Silva M.G."/>
            <person name="Suarez C.E."/>
            <person name="Ueti M.W."/>
            <person name="Nene V.M."/>
            <person name="Mealey R.H."/>
            <person name="Knowles D.P."/>
            <person name="Brayton K.A."/>
        </authorList>
    </citation>
    <scope>NUCLEOTIDE SEQUENCE [LARGE SCALE GENOMIC DNA]</scope>
    <source>
        <strain evidence="2 3">WA</strain>
    </source>
</reference>